<dbReference type="PANTHER" id="PTHR34129">
    <property type="entry name" value="BLR1139 PROTEIN"/>
    <property type="match status" value="1"/>
</dbReference>
<proteinExistence type="predicted"/>
<dbReference type="Proteomes" id="UP001602287">
    <property type="component" value="Unassembled WGS sequence"/>
</dbReference>
<dbReference type="EMBL" id="JBIAZM010000009">
    <property type="protein sequence ID" value="MFF5202537.1"/>
    <property type="molecule type" value="Genomic_DNA"/>
</dbReference>
<evidence type="ECO:0000313" key="2">
    <source>
        <dbReference type="Proteomes" id="UP001602287"/>
    </source>
</evidence>
<dbReference type="InterPro" id="IPR009297">
    <property type="entry name" value="DUF952"/>
</dbReference>
<accession>A0ABW6W055</accession>
<protein>
    <submittedName>
        <fullName evidence="1">DUF952 domain-containing protein</fullName>
    </submittedName>
</protein>
<dbReference type="PANTHER" id="PTHR34129:SF1">
    <property type="entry name" value="DUF952 DOMAIN-CONTAINING PROTEIN"/>
    <property type="match status" value="1"/>
</dbReference>
<keyword evidence="2" id="KW-1185">Reference proteome</keyword>
<organism evidence="1 2">
    <name type="scientific">Micromonospora parva</name>
    <dbReference type="NCBI Taxonomy" id="1464048"/>
    <lineage>
        <taxon>Bacteria</taxon>
        <taxon>Bacillati</taxon>
        <taxon>Actinomycetota</taxon>
        <taxon>Actinomycetes</taxon>
        <taxon>Micromonosporales</taxon>
        <taxon>Micromonosporaceae</taxon>
        <taxon>Micromonospora</taxon>
    </lineage>
</organism>
<dbReference type="RefSeq" id="WP_387221902.1">
    <property type="nucleotide sequence ID" value="NZ_JBIAZM010000009.1"/>
</dbReference>
<dbReference type="Pfam" id="PF06108">
    <property type="entry name" value="DUF952"/>
    <property type="match status" value="1"/>
</dbReference>
<dbReference type="Gene3D" id="3.20.170.20">
    <property type="entry name" value="Protein of unknown function DUF952"/>
    <property type="match status" value="1"/>
</dbReference>
<sequence>MIYKLLSSAEWDDALAVGAFAGSAVDRQDGFIHLSSGDQVVETARRHFAGATGLTLLRVEEERLGDALRWEPSRGGQLFPHVYGSLPVTAVVAARALPVDLPVPDAVAALLG</sequence>
<reference evidence="1 2" key="1">
    <citation type="submission" date="2024-10" db="EMBL/GenBank/DDBJ databases">
        <title>The Natural Products Discovery Center: Release of the First 8490 Sequenced Strains for Exploring Actinobacteria Biosynthetic Diversity.</title>
        <authorList>
            <person name="Kalkreuter E."/>
            <person name="Kautsar S.A."/>
            <person name="Yang D."/>
            <person name="Bader C.D."/>
            <person name="Teijaro C.N."/>
            <person name="Fluegel L."/>
            <person name="Davis C.M."/>
            <person name="Simpson J.R."/>
            <person name="Lauterbach L."/>
            <person name="Steele A.D."/>
            <person name="Gui C."/>
            <person name="Meng S."/>
            <person name="Li G."/>
            <person name="Viehrig K."/>
            <person name="Ye F."/>
            <person name="Su P."/>
            <person name="Kiefer A.F."/>
            <person name="Nichols A."/>
            <person name="Cepeda A.J."/>
            <person name="Yan W."/>
            <person name="Fan B."/>
            <person name="Jiang Y."/>
            <person name="Adhikari A."/>
            <person name="Zheng C.-J."/>
            <person name="Schuster L."/>
            <person name="Cowan T.M."/>
            <person name="Smanski M.J."/>
            <person name="Chevrette M.G."/>
            <person name="De Carvalho L.P.S."/>
            <person name="Shen B."/>
        </authorList>
    </citation>
    <scope>NUCLEOTIDE SEQUENCE [LARGE SCALE GENOMIC DNA]</scope>
    <source>
        <strain evidence="1 2">NPDC000140</strain>
    </source>
</reference>
<gene>
    <name evidence="1" type="ORF">ACFY3B_23315</name>
</gene>
<comment type="caution">
    <text evidence="1">The sequence shown here is derived from an EMBL/GenBank/DDBJ whole genome shotgun (WGS) entry which is preliminary data.</text>
</comment>
<dbReference type="SUPFAM" id="SSF56399">
    <property type="entry name" value="ADP-ribosylation"/>
    <property type="match status" value="1"/>
</dbReference>
<evidence type="ECO:0000313" key="1">
    <source>
        <dbReference type="EMBL" id="MFF5202537.1"/>
    </source>
</evidence>
<name>A0ABW6W055_9ACTN</name>